<sequence>MFDQTMKTAAEAAMTQMKQAIQGFAAAPATFPVPPAMRDFAARGAESAKAGFAEAEAATRKAAAGAETLITAFAGAGADLARSAVAGAVANATMTMDAVQTVLGAPNLQDALQRQGEFMKAFGEANLARAEEALARARDVAAEGVRTIQAEAQAFAGSRAA</sequence>
<protein>
    <recommendedName>
        <fullName evidence="3">Phasin</fullName>
    </recommendedName>
</protein>
<proteinExistence type="predicted"/>
<name>A0A2S0NCC3_9HYPH</name>
<dbReference type="AlphaFoldDB" id="A0A2S0NCC3"/>
<reference evidence="1 2" key="1">
    <citation type="submission" date="2018-03" db="EMBL/GenBank/DDBJ databases">
        <title>Genome sequencing of Phreatobacter sp.</title>
        <authorList>
            <person name="Kim S.-J."/>
            <person name="Heo J."/>
            <person name="Kwon S.-W."/>
        </authorList>
    </citation>
    <scope>NUCLEOTIDE SEQUENCE [LARGE SCALE GENOMIC DNA]</scope>
    <source>
        <strain evidence="1 2">S-12</strain>
    </source>
</reference>
<dbReference type="Proteomes" id="UP000237889">
    <property type="component" value="Chromosome"/>
</dbReference>
<evidence type="ECO:0000313" key="1">
    <source>
        <dbReference type="EMBL" id="AVO45795.1"/>
    </source>
</evidence>
<organism evidence="1 2">
    <name type="scientific">Phreatobacter cathodiphilus</name>
    <dbReference type="NCBI Taxonomy" id="1868589"/>
    <lineage>
        <taxon>Bacteria</taxon>
        <taxon>Pseudomonadati</taxon>
        <taxon>Pseudomonadota</taxon>
        <taxon>Alphaproteobacteria</taxon>
        <taxon>Hyphomicrobiales</taxon>
        <taxon>Phreatobacteraceae</taxon>
        <taxon>Phreatobacter</taxon>
    </lineage>
</organism>
<dbReference type="KEGG" id="phr:C6569_12355"/>
<evidence type="ECO:0008006" key="3">
    <source>
        <dbReference type="Google" id="ProtNLM"/>
    </source>
</evidence>
<evidence type="ECO:0000313" key="2">
    <source>
        <dbReference type="Proteomes" id="UP000237889"/>
    </source>
</evidence>
<gene>
    <name evidence="1" type="ORF">C6569_12355</name>
</gene>
<dbReference type="RefSeq" id="WP_106749136.1">
    <property type="nucleotide sequence ID" value="NZ_CP027668.1"/>
</dbReference>
<keyword evidence="2" id="KW-1185">Reference proteome</keyword>
<dbReference type="EMBL" id="CP027668">
    <property type="protein sequence ID" value="AVO45795.1"/>
    <property type="molecule type" value="Genomic_DNA"/>
</dbReference>
<accession>A0A2S0NCC3</accession>